<feature type="domain" description="ALMS motif" evidence="5">
    <location>
        <begin position="7"/>
        <end position="99"/>
    </location>
</feature>
<dbReference type="EnsemblMetazoa" id="AMAM023336-RA">
    <property type="protein sequence ID" value="AMAM023336-PA"/>
    <property type="gene ID" value="AMAM023336"/>
</dbReference>
<dbReference type="Pfam" id="PF15309">
    <property type="entry name" value="ALMS_motif"/>
    <property type="match status" value="1"/>
</dbReference>
<evidence type="ECO:0000259" key="5">
    <source>
        <dbReference type="Pfam" id="PF15309"/>
    </source>
</evidence>
<reference evidence="6" key="2">
    <citation type="submission" date="2020-05" db="UniProtKB">
        <authorList>
            <consortium name="EnsemblMetazoa"/>
        </authorList>
    </citation>
    <scope>IDENTIFICATION</scope>
    <source>
        <strain evidence="6">maculatus3</strain>
    </source>
</reference>
<reference evidence="7" key="1">
    <citation type="submission" date="2013-09" db="EMBL/GenBank/DDBJ databases">
        <title>The Genome Sequence of Anopheles maculatus species B.</title>
        <authorList>
            <consortium name="The Broad Institute Genomics Platform"/>
            <person name="Neafsey D.E."/>
            <person name="Besansky N."/>
            <person name="Howell P."/>
            <person name="Walton C."/>
            <person name="Young S.K."/>
            <person name="Zeng Q."/>
            <person name="Gargeya S."/>
            <person name="Fitzgerald M."/>
            <person name="Haas B."/>
            <person name="Abouelleil A."/>
            <person name="Allen A.W."/>
            <person name="Alvarado L."/>
            <person name="Arachchi H.M."/>
            <person name="Berlin A.M."/>
            <person name="Chapman S.B."/>
            <person name="Gainer-Dewar J."/>
            <person name="Goldberg J."/>
            <person name="Griggs A."/>
            <person name="Gujja S."/>
            <person name="Hansen M."/>
            <person name="Howarth C."/>
            <person name="Imamovic A."/>
            <person name="Ireland A."/>
            <person name="Larimer J."/>
            <person name="McCowan C."/>
            <person name="Murphy C."/>
            <person name="Pearson M."/>
            <person name="Poon T.W."/>
            <person name="Priest M."/>
            <person name="Roberts A."/>
            <person name="Saif S."/>
            <person name="Shea T."/>
            <person name="Sisk P."/>
            <person name="Sykes S."/>
            <person name="Wortman J."/>
            <person name="Nusbaum C."/>
            <person name="Birren B."/>
        </authorList>
    </citation>
    <scope>NUCLEOTIDE SEQUENCE [LARGE SCALE GENOMIC DNA]</scope>
    <source>
        <strain evidence="7">maculatus3</strain>
    </source>
</reference>
<evidence type="ECO:0000256" key="4">
    <source>
        <dbReference type="SAM" id="MobiDB-lite"/>
    </source>
</evidence>
<keyword evidence="7" id="KW-1185">Reference proteome</keyword>
<evidence type="ECO:0000256" key="2">
    <source>
        <dbReference type="ARBA" id="ARBA00022490"/>
    </source>
</evidence>
<feature type="region of interest" description="Disordered" evidence="4">
    <location>
        <begin position="15"/>
        <end position="41"/>
    </location>
</feature>
<evidence type="ECO:0000256" key="3">
    <source>
        <dbReference type="ARBA" id="ARBA00023212"/>
    </source>
</evidence>
<evidence type="ECO:0000313" key="6">
    <source>
        <dbReference type="EnsemblMetazoa" id="AMAM023336-PA"/>
    </source>
</evidence>
<dbReference type="VEuPathDB" id="VectorBase:AMAM023336"/>
<comment type="subcellular location">
    <subcellularLocation>
        <location evidence="1">Cytoplasm</location>
        <location evidence="1">Cytoskeleton</location>
        <location evidence="1">Microtubule organizing center</location>
        <location evidence="1">Centrosome</location>
    </subcellularLocation>
</comment>
<proteinExistence type="predicted"/>
<dbReference type="Proteomes" id="UP000075901">
    <property type="component" value="Unassembled WGS sequence"/>
</dbReference>
<dbReference type="InterPro" id="IPR029299">
    <property type="entry name" value="ALMS_motif"/>
</dbReference>
<protein>
    <submittedName>
        <fullName evidence="6">ALMS_motif domain-containing protein</fullName>
    </submittedName>
</protein>
<sequence length="111" mass="13235">MLRSKRNQQRQRLLLLTSDDSLRKTTAQGRSQLPPPPLSQRRVFPSTRAIRENTRRQVRKLPEVQRKKEIERINNLKRKNRILKDVYNKNLQRKVLKGQVDLSNSVRVIQD</sequence>
<keyword evidence="2" id="KW-0963">Cytoplasm</keyword>
<evidence type="ECO:0000313" key="7">
    <source>
        <dbReference type="Proteomes" id="UP000075901"/>
    </source>
</evidence>
<name>A0A182TB70_9DIPT</name>
<evidence type="ECO:0000256" key="1">
    <source>
        <dbReference type="ARBA" id="ARBA00004300"/>
    </source>
</evidence>
<accession>A0A182TB70</accession>
<dbReference type="AlphaFoldDB" id="A0A182TB70"/>
<keyword evidence="3" id="KW-0206">Cytoskeleton</keyword>
<organism evidence="6 7">
    <name type="scientific">Anopheles maculatus</name>
    <dbReference type="NCBI Taxonomy" id="74869"/>
    <lineage>
        <taxon>Eukaryota</taxon>
        <taxon>Metazoa</taxon>
        <taxon>Ecdysozoa</taxon>
        <taxon>Arthropoda</taxon>
        <taxon>Hexapoda</taxon>
        <taxon>Insecta</taxon>
        <taxon>Pterygota</taxon>
        <taxon>Neoptera</taxon>
        <taxon>Endopterygota</taxon>
        <taxon>Diptera</taxon>
        <taxon>Nematocera</taxon>
        <taxon>Culicoidea</taxon>
        <taxon>Culicidae</taxon>
        <taxon>Anophelinae</taxon>
        <taxon>Anopheles</taxon>
        <taxon>Anopheles maculatus group</taxon>
    </lineage>
</organism>
<dbReference type="GO" id="GO:0005813">
    <property type="term" value="C:centrosome"/>
    <property type="evidence" value="ECO:0007669"/>
    <property type="project" value="UniProtKB-SubCell"/>
</dbReference>